<dbReference type="SUPFAM" id="SSF64438">
    <property type="entry name" value="CNF1/YfiH-like putative cysteine hydrolases"/>
    <property type="match status" value="1"/>
</dbReference>
<dbReference type="AlphaFoldDB" id="A0A2B8BIY5"/>
<dbReference type="EMBL" id="PDKW01000039">
    <property type="protein sequence ID" value="PGH57901.1"/>
    <property type="molecule type" value="Genomic_DNA"/>
</dbReference>
<keyword evidence="5" id="KW-1185">Reference proteome</keyword>
<dbReference type="CDD" id="cd16352">
    <property type="entry name" value="CheD"/>
    <property type="match status" value="1"/>
</dbReference>
<keyword evidence="2 3" id="KW-0378">Hydrolase</keyword>
<comment type="similarity">
    <text evidence="3">Belongs to the CheD family.</text>
</comment>
<dbReference type="Gene3D" id="3.30.1330.200">
    <property type="match status" value="1"/>
</dbReference>
<evidence type="ECO:0000256" key="3">
    <source>
        <dbReference type="HAMAP-Rule" id="MF_01440"/>
    </source>
</evidence>
<dbReference type="RefSeq" id="WP_098735888.1">
    <property type="nucleotide sequence ID" value="NZ_PDKW01000039.1"/>
</dbReference>
<comment type="catalytic activity">
    <reaction evidence="3">
        <text>L-glutaminyl-[protein] + H2O = L-glutamyl-[protein] + NH4(+)</text>
        <dbReference type="Rhea" id="RHEA:16441"/>
        <dbReference type="Rhea" id="RHEA-COMP:10207"/>
        <dbReference type="Rhea" id="RHEA-COMP:10208"/>
        <dbReference type="ChEBI" id="CHEBI:15377"/>
        <dbReference type="ChEBI" id="CHEBI:28938"/>
        <dbReference type="ChEBI" id="CHEBI:29973"/>
        <dbReference type="ChEBI" id="CHEBI:30011"/>
        <dbReference type="EC" id="3.5.1.44"/>
    </reaction>
</comment>
<evidence type="ECO:0000256" key="1">
    <source>
        <dbReference type="ARBA" id="ARBA00022500"/>
    </source>
</evidence>
<dbReference type="GO" id="GO:0050568">
    <property type="term" value="F:protein-glutamine glutaminase activity"/>
    <property type="evidence" value="ECO:0007669"/>
    <property type="project" value="UniProtKB-UniRule"/>
</dbReference>
<dbReference type="InterPro" id="IPR038592">
    <property type="entry name" value="CheD-like_sf"/>
</dbReference>
<dbReference type="OrthoDB" id="9807202at2"/>
<dbReference type="Proteomes" id="UP000225379">
    <property type="component" value="Unassembled WGS sequence"/>
</dbReference>
<reference evidence="5" key="1">
    <citation type="submission" date="2017-10" db="EMBL/GenBank/DDBJ databases">
        <authorList>
            <person name="Kravchenko I.K."/>
            <person name="Grouzdev D.S."/>
        </authorList>
    </citation>
    <scope>NUCLEOTIDE SEQUENCE [LARGE SCALE GENOMIC DNA]</scope>
    <source>
        <strain evidence="5">B2</strain>
    </source>
</reference>
<dbReference type="Pfam" id="PF03975">
    <property type="entry name" value="CheD"/>
    <property type="match status" value="1"/>
</dbReference>
<dbReference type="GO" id="GO:0006935">
    <property type="term" value="P:chemotaxis"/>
    <property type="evidence" value="ECO:0007669"/>
    <property type="project" value="UniProtKB-UniRule"/>
</dbReference>
<dbReference type="PANTHER" id="PTHR35147">
    <property type="entry name" value="CHEMORECEPTOR GLUTAMINE DEAMIDASE CHED-RELATED"/>
    <property type="match status" value="1"/>
</dbReference>
<dbReference type="EC" id="3.5.1.44" evidence="3"/>
<dbReference type="HAMAP" id="MF_01440">
    <property type="entry name" value="CheD"/>
    <property type="match status" value="1"/>
</dbReference>
<evidence type="ECO:0000256" key="2">
    <source>
        <dbReference type="ARBA" id="ARBA00022801"/>
    </source>
</evidence>
<keyword evidence="1 3" id="KW-0145">Chemotaxis</keyword>
<name>A0A2B8BIY5_9PROT</name>
<dbReference type="InterPro" id="IPR005659">
    <property type="entry name" value="Chemorcpt_Glu_NH3ase_CheD"/>
</dbReference>
<protein>
    <recommendedName>
        <fullName evidence="3">Probable chemoreceptor glutamine deamidase CheD</fullName>
        <ecNumber evidence="3">3.5.1.44</ecNumber>
    </recommendedName>
</protein>
<gene>
    <name evidence="3" type="primary">cheD</name>
    <name evidence="4" type="ORF">CRT60_08005</name>
</gene>
<comment type="function">
    <text evidence="3">Probably deamidates glutamine residues to glutamate on methyl-accepting chemotaxis receptors (MCPs), playing an important role in chemotaxis.</text>
</comment>
<sequence length="216" mass="23815">MMTDRSATSPARKILRRRLERQDVAANRYHDRRLGAEVVNIVVGGCVVTDDPNVVITTTLGSCVAACLYDPVAEIGGMNHFLLPDAGTDTLSLSSRYGATAMEHLINRLLAVTGRRDRLRAKLFGGANVNLNTLRSANIGQRNVDFVMEYLATEGIPTVSWDVGGVSPRAVRFFPTTGRSQRRLIGDETLHDIARNESSYMEHLGRTRIEGDVELF</sequence>
<accession>A0A2B8BIY5</accession>
<evidence type="ECO:0000313" key="4">
    <source>
        <dbReference type="EMBL" id="PGH57901.1"/>
    </source>
</evidence>
<dbReference type="InterPro" id="IPR011324">
    <property type="entry name" value="Cytotoxic_necrot_fac-like_cat"/>
</dbReference>
<evidence type="ECO:0000313" key="5">
    <source>
        <dbReference type="Proteomes" id="UP000225379"/>
    </source>
</evidence>
<proteinExistence type="inferred from homology"/>
<organism evidence="4 5">
    <name type="scientific">Azospirillum palustre</name>
    <dbReference type="NCBI Taxonomy" id="2044885"/>
    <lineage>
        <taxon>Bacteria</taxon>
        <taxon>Pseudomonadati</taxon>
        <taxon>Pseudomonadota</taxon>
        <taxon>Alphaproteobacteria</taxon>
        <taxon>Rhodospirillales</taxon>
        <taxon>Azospirillaceae</taxon>
        <taxon>Azospirillum</taxon>
    </lineage>
</organism>
<comment type="caution">
    <text evidence="4">The sequence shown here is derived from an EMBL/GenBank/DDBJ whole genome shotgun (WGS) entry which is preliminary data.</text>
</comment>
<dbReference type="PANTHER" id="PTHR35147:SF2">
    <property type="entry name" value="CHEMORECEPTOR GLUTAMINE DEAMIDASE CHED-RELATED"/>
    <property type="match status" value="1"/>
</dbReference>